<sequence>MTIPYRSQYRNPLRRLCAIHLSRLSRVLGRPVLQLGGAALIILGATVWLHQRTPELPGGGTVDLRASGEYVQPSKAG</sequence>
<accession>A0ABS5ID46</accession>
<evidence type="ECO:0000313" key="3">
    <source>
        <dbReference type="Proteomes" id="UP000680714"/>
    </source>
</evidence>
<keyword evidence="3" id="KW-1185">Reference proteome</keyword>
<reference evidence="2 3" key="1">
    <citation type="submission" date="2021-04" db="EMBL/GenBank/DDBJ databases">
        <title>Magnetospirillum sulfuroxidans sp. nov., a facultative chemolithoautotrophic sulfur-oxidizing alphaproteobacterium isolated from freshwater sediment and proposals for Paramagetospirillum gen. nov., and Magnetospirillaceae fam. nov.</title>
        <authorList>
            <person name="Koziaeva V."/>
            <person name="Geelhoed J.S."/>
            <person name="Sorokin D.Y."/>
            <person name="Grouzdev D.S."/>
        </authorList>
    </citation>
    <scope>NUCLEOTIDE SEQUENCE [LARGE SCALE GENOMIC DNA]</scope>
    <source>
        <strain evidence="2 3">J10</strain>
    </source>
</reference>
<evidence type="ECO:0000313" key="2">
    <source>
        <dbReference type="EMBL" id="MBR9972259.1"/>
    </source>
</evidence>
<proteinExistence type="predicted"/>
<name>A0ABS5ID46_9PROT</name>
<feature type="transmembrane region" description="Helical" evidence="1">
    <location>
        <begin position="32"/>
        <end position="50"/>
    </location>
</feature>
<organism evidence="2 3">
    <name type="scientific">Magnetospirillum sulfuroxidans</name>
    <dbReference type="NCBI Taxonomy" id="611300"/>
    <lineage>
        <taxon>Bacteria</taxon>
        <taxon>Pseudomonadati</taxon>
        <taxon>Pseudomonadota</taxon>
        <taxon>Alphaproteobacteria</taxon>
        <taxon>Rhodospirillales</taxon>
        <taxon>Rhodospirillaceae</taxon>
        <taxon>Magnetospirillum</taxon>
    </lineage>
</organism>
<protein>
    <submittedName>
        <fullName evidence="2">Uncharacterized protein</fullName>
    </submittedName>
</protein>
<dbReference type="RefSeq" id="WP_211548833.1">
    <property type="nucleotide sequence ID" value="NZ_JAGTUF010000009.1"/>
</dbReference>
<dbReference type="Proteomes" id="UP000680714">
    <property type="component" value="Unassembled WGS sequence"/>
</dbReference>
<comment type="caution">
    <text evidence="2">The sequence shown here is derived from an EMBL/GenBank/DDBJ whole genome shotgun (WGS) entry which is preliminary data.</text>
</comment>
<dbReference type="EMBL" id="JAGTUF010000009">
    <property type="protein sequence ID" value="MBR9972259.1"/>
    <property type="molecule type" value="Genomic_DNA"/>
</dbReference>
<keyword evidence="1" id="KW-0812">Transmembrane</keyword>
<keyword evidence="1" id="KW-0472">Membrane</keyword>
<gene>
    <name evidence="2" type="ORF">KEC16_11105</name>
</gene>
<evidence type="ECO:0000256" key="1">
    <source>
        <dbReference type="SAM" id="Phobius"/>
    </source>
</evidence>
<keyword evidence="1" id="KW-1133">Transmembrane helix</keyword>